<keyword evidence="13 15" id="KW-0234">DNA repair</keyword>
<evidence type="ECO:0000256" key="4">
    <source>
        <dbReference type="ARBA" id="ARBA00012483"/>
    </source>
</evidence>
<dbReference type="InterPro" id="IPR013083">
    <property type="entry name" value="Znf_RING/FYVE/PHD"/>
</dbReference>
<dbReference type="PANTHER" id="PTHR20973">
    <property type="entry name" value="NON-SMC ELEMENT 1-RELATED"/>
    <property type="match status" value="1"/>
</dbReference>
<evidence type="ECO:0000256" key="9">
    <source>
        <dbReference type="ARBA" id="ARBA00022771"/>
    </source>
</evidence>
<evidence type="ECO:0000256" key="8">
    <source>
        <dbReference type="ARBA" id="ARBA00022763"/>
    </source>
</evidence>
<reference evidence="18" key="1">
    <citation type="submission" date="2020-07" db="EMBL/GenBank/DDBJ databases">
        <title>Draft Genome Sequence of a Deep-Sea Yeast, Naganishia (Cryptococcus) liquefaciens strain N6.</title>
        <authorList>
            <person name="Han Y.W."/>
            <person name="Kajitani R."/>
            <person name="Morimoto H."/>
            <person name="Parhat M."/>
            <person name="Tsubouchi H."/>
            <person name="Bakenova O."/>
            <person name="Ogata M."/>
            <person name="Argunhan B."/>
            <person name="Aoki R."/>
            <person name="Kajiwara S."/>
            <person name="Itoh T."/>
            <person name="Iwasaki H."/>
        </authorList>
    </citation>
    <scope>NUCLEOTIDE SEQUENCE</scope>
    <source>
        <strain evidence="18">N6</strain>
    </source>
</reference>
<dbReference type="EC" id="2.3.2.27" evidence="4 15"/>
<evidence type="ECO:0000313" key="18">
    <source>
        <dbReference type="EMBL" id="GHJ86741.1"/>
    </source>
</evidence>
<keyword evidence="19" id="KW-1185">Reference proteome</keyword>
<dbReference type="GO" id="GO:0008270">
    <property type="term" value="F:zinc ion binding"/>
    <property type="evidence" value="ECO:0007669"/>
    <property type="project" value="UniProtKB-KW"/>
</dbReference>
<dbReference type="Pfam" id="PF08746">
    <property type="entry name" value="zf-RING-like"/>
    <property type="match status" value="1"/>
</dbReference>
<keyword evidence="14 15" id="KW-0539">Nucleus</keyword>
<comment type="caution">
    <text evidence="18">The sequence shown here is derived from an EMBL/GenBank/DDBJ whole genome shotgun (WGS) entry which is preliminary data.</text>
</comment>
<evidence type="ECO:0000256" key="1">
    <source>
        <dbReference type="ARBA" id="ARBA00000900"/>
    </source>
</evidence>
<proteinExistence type="inferred from homology"/>
<dbReference type="InterPro" id="IPR036388">
    <property type="entry name" value="WH-like_DNA-bd_sf"/>
</dbReference>
<evidence type="ECO:0000256" key="2">
    <source>
        <dbReference type="ARBA" id="ARBA00004123"/>
    </source>
</evidence>
<keyword evidence="8 15" id="KW-0227">DNA damage</keyword>
<comment type="subunit">
    <text evidence="15">Component of the Smc5-Smc6 complex.</text>
</comment>
<name>A0A8H3YGJ7_9TREE</name>
<evidence type="ECO:0000256" key="12">
    <source>
        <dbReference type="ARBA" id="ARBA00023172"/>
    </source>
</evidence>
<feature type="compositionally biased region" description="Basic and acidic residues" evidence="16">
    <location>
        <begin position="268"/>
        <end position="278"/>
    </location>
</feature>
<evidence type="ECO:0000256" key="5">
    <source>
        <dbReference type="ARBA" id="ARBA00019422"/>
    </source>
</evidence>
<feature type="compositionally biased region" description="Acidic residues" evidence="16">
    <location>
        <begin position="295"/>
        <end position="314"/>
    </location>
</feature>
<feature type="domain" description="EAL" evidence="17">
    <location>
        <begin position="1"/>
        <end position="164"/>
    </location>
</feature>
<dbReference type="GO" id="GO:0061630">
    <property type="term" value="F:ubiquitin protein ligase activity"/>
    <property type="evidence" value="ECO:0007669"/>
    <property type="project" value="UniProtKB-EC"/>
</dbReference>
<evidence type="ECO:0000256" key="11">
    <source>
        <dbReference type="ARBA" id="ARBA00022833"/>
    </source>
</evidence>
<evidence type="ECO:0000256" key="3">
    <source>
        <dbReference type="ARBA" id="ARBA00010258"/>
    </source>
</evidence>
<dbReference type="Gene3D" id="3.90.1150.220">
    <property type="match status" value="1"/>
</dbReference>
<dbReference type="EMBL" id="BLZA01000019">
    <property type="protein sequence ID" value="GHJ86741.1"/>
    <property type="molecule type" value="Genomic_DNA"/>
</dbReference>
<dbReference type="OrthoDB" id="185455at2759"/>
<evidence type="ECO:0000256" key="7">
    <source>
        <dbReference type="ARBA" id="ARBA00022723"/>
    </source>
</evidence>
<comment type="subcellular location">
    <subcellularLocation>
        <location evidence="2 15">Nucleus</location>
    </subcellularLocation>
</comment>
<sequence length="326" mass="37089">MVRFTDLHRVYLQALLSRRFISETVALELYKRAVKAVREIKGEAYEPPFSLSRKGLQSFVDEIGEGIAELGLALTVTRDETKEGRLWICVVNTDTASEPNDVTQMASDFSSLEITYYRRIISEIIEESYPANSVSSVQALNIAGDLEPTPIPKSQAQDILAALVSRGWLAKSARSRYRLGTRAMVELEPWLKSTFGEADEEEEEEGHLKGCIQCSRLLLQGLKCPGRDCSVHVHLFCYERLLSANRHQCKKCKISWRSSEPTPVGEDAIPRREDDYASTRRSKKRKTVDSGRNDQEDESEAEEREEEESEEEAEETVRATQRSRRH</sequence>
<evidence type="ECO:0000259" key="17">
    <source>
        <dbReference type="PROSITE" id="PS50883"/>
    </source>
</evidence>
<gene>
    <name evidence="18" type="ORF">NliqN6_3143</name>
</gene>
<dbReference type="Gene3D" id="3.30.40.10">
    <property type="entry name" value="Zinc/RING finger domain, C3HC4 (zinc finger)"/>
    <property type="match status" value="1"/>
</dbReference>
<keyword evidence="11 15" id="KW-0862">Zinc</keyword>
<dbReference type="Pfam" id="PF07574">
    <property type="entry name" value="SMC_Nse1"/>
    <property type="match status" value="1"/>
</dbReference>
<dbReference type="GO" id="GO:0000724">
    <property type="term" value="P:double-strand break repair via homologous recombination"/>
    <property type="evidence" value="ECO:0007669"/>
    <property type="project" value="TreeGrafter"/>
</dbReference>
<comment type="catalytic activity">
    <reaction evidence="1 15">
        <text>S-ubiquitinyl-[E2 ubiquitin-conjugating enzyme]-L-cysteine + [acceptor protein]-L-lysine = [E2 ubiquitin-conjugating enzyme]-L-cysteine + N(6)-ubiquitinyl-[acceptor protein]-L-lysine.</text>
        <dbReference type="EC" id="2.3.2.27"/>
    </reaction>
</comment>
<dbReference type="Proteomes" id="UP000620104">
    <property type="component" value="Unassembled WGS sequence"/>
</dbReference>
<dbReference type="InterPro" id="IPR011513">
    <property type="entry name" value="Nse1"/>
</dbReference>
<evidence type="ECO:0000313" key="19">
    <source>
        <dbReference type="Proteomes" id="UP000620104"/>
    </source>
</evidence>
<dbReference type="PROSITE" id="PS50883">
    <property type="entry name" value="EAL"/>
    <property type="match status" value="1"/>
</dbReference>
<evidence type="ECO:0000256" key="15">
    <source>
        <dbReference type="RuleBase" id="RU368018"/>
    </source>
</evidence>
<dbReference type="InterPro" id="IPR014857">
    <property type="entry name" value="Nse1_RING_C4HC3-type"/>
</dbReference>
<dbReference type="InterPro" id="IPR001633">
    <property type="entry name" value="EAL_dom"/>
</dbReference>
<dbReference type="GO" id="GO:0005634">
    <property type="term" value="C:nucleus"/>
    <property type="evidence" value="ECO:0007669"/>
    <property type="project" value="UniProtKB-SubCell"/>
</dbReference>
<keyword evidence="12 15" id="KW-0233">DNA recombination</keyword>
<organism evidence="18 19">
    <name type="scientific">Naganishia liquefaciens</name>
    <dbReference type="NCBI Taxonomy" id="104408"/>
    <lineage>
        <taxon>Eukaryota</taxon>
        <taxon>Fungi</taxon>
        <taxon>Dikarya</taxon>
        <taxon>Basidiomycota</taxon>
        <taxon>Agaricomycotina</taxon>
        <taxon>Tremellomycetes</taxon>
        <taxon>Filobasidiales</taxon>
        <taxon>Filobasidiaceae</taxon>
        <taxon>Naganishia</taxon>
    </lineage>
</organism>
<evidence type="ECO:0000256" key="10">
    <source>
        <dbReference type="ARBA" id="ARBA00022786"/>
    </source>
</evidence>
<protein>
    <recommendedName>
        <fullName evidence="5 15">Non-structural maintenance of chromosomes element 1 homolog</fullName>
        <ecNumber evidence="4 15">2.3.2.27</ecNumber>
    </recommendedName>
</protein>
<keyword evidence="6 15" id="KW-0808">Transferase</keyword>
<keyword evidence="10 15" id="KW-0833">Ubl conjugation pathway</keyword>
<accession>A0A8H3YGJ7</accession>
<dbReference type="Gene3D" id="1.10.10.10">
    <property type="entry name" value="Winged helix-like DNA-binding domain superfamily/Winged helix DNA-binding domain"/>
    <property type="match status" value="1"/>
</dbReference>
<comment type="function">
    <text evidence="15">Acts in a DNA repair pathway for removal of UV-induced DNA damage that is distinct from classical nucleotide excision repair and in repair of ionizing radiation damage. Functions in homologous recombination repair of DNA double strand breaks and in recovery of stalled replication forks.</text>
</comment>
<dbReference type="PANTHER" id="PTHR20973:SF0">
    <property type="entry name" value="NON-STRUCTURAL MAINTENANCE OF CHROMOSOMES ELEMENT 1 HOMOLOG"/>
    <property type="match status" value="1"/>
</dbReference>
<evidence type="ECO:0000256" key="16">
    <source>
        <dbReference type="SAM" id="MobiDB-lite"/>
    </source>
</evidence>
<evidence type="ECO:0000256" key="13">
    <source>
        <dbReference type="ARBA" id="ARBA00023204"/>
    </source>
</evidence>
<comment type="similarity">
    <text evidence="3 15">Belongs to the NSE1 family.</text>
</comment>
<evidence type="ECO:0000256" key="6">
    <source>
        <dbReference type="ARBA" id="ARBA00022679"/>
    </source>
</evidence>
<feature type="region of interest" description="Disordered" evidence="16">
    <location>
        <begin position="257"/>
        <end position="326"/>
    </location>
</feature>
<evidence type="ECO:0000256" key="14">
    <source>
        <dbReference type="ARBA" id="ARBA00023242"/>
    </source>
</evidence>
<dbReference type="GO" id="GO:0030915">
    <property type="term" value="C:Smc5-Smc6 complex"/>
    <property type="evidence" value="ECO:0007669"/>
    <property type="project" value="UniProtKB-UniRule"/>
</dbReference>
<keyword evidence="7 15" id="KW-0479">Metal-binding</keyword>
<keyword evidence="9 15" id="KW-0863">Zinc-finger</keyword>
<dbReference type="AlphaFoldDB" id="A0A8H3YGJ7"/>